<dbReference type="RefSeq" id="WP_143127004.1">
    <property type="nucleotide sequence ID" value="NZ_VJMG01000065.1"/>
</dbReference>
<organism evidence="1 2">
    <name type="scientific">Rhizobium straminoryzae</name>
    <dbReference type="NCBI Taxonomy" id="1387186"/>
    <lineage>
        <taxon>Bacteria</taxon>
        <taxon>Pseudomonadati</taxon>
        <taxon>Pseudomonadota</taxon>
        <taxon>Alphaproteobacteria</taxon>
        <taxon>Hyphomicrobiales</taxon>
        <taxon>Rhizobiaceae</taxon>
        <taxon>Rhizobium/Agrobacterium group</taxon>
        <taxon>Rhizobium</taxon>
    </lineage>
</organism>
<evidence type="ECO:0000313" key="1">
    <source>
        <dbReference type="EMBL" id="TRL35514.1"/>
    </source>
</evidence>
<accession>A0A549T0V8</accession>
<proteinExistence type="predicted"/>
<sequence>MQARRVLFLDSRTHCTACGAPRAADGFASMGEIAFACGARFALNPLKRIVCLFPCATRSQLTARLWNEQTREGSV</sequence>
<dbReference type="AlphaFoldDB" id="A0A549T0V8"/>
<gene>
    <name evidence="1" type="ORF">FNA46_20155</name>
</gene>
<keyword evidence="2" id="KW-1185">Reference proteome</keyword>
<reference evidence="1 2" key="1">
    <citation type="submission" date="2019-07" db="EMBL/GenBank/DDBJ databases">
        <title>Ln-dependent methylotrophs.</title>
        <authorList>
            <person name="Tani A."/>
        </authorList>
    </citation>
    <scope>NUCLEOTIDE SEQUENCE [LARGE SCALE GENOMIC DNA]</scope>
    <source>
        <strain evidence="1 2">SM12</strain>
    </source>
</reference>
<dbReference type="EMBL" id="VJMG01000065">
    <property type="protein sequence ID" value="TRL35514.1"/>
    <property type="molecule type" value="Genomic_DNA"/>
</dbReference>
<name>A0A549T0V8_9HYPH</name>
<protein>
    <submittedName>
        <fullName evidence="1">Uncharacterized protein</fullName>
    </submittedName>
</protein>
<evidence type="ECO:0000313" key="2">
    <source>
        <dbReference type="Proteomes" id="UP000316801"/>
    </source>
</evidence>
<comment type="caution">
    <text evidence="1">The sequence shown here is derived from an EMBL/GenBank/DDBJ whole genome shotgun (WGS) entry which is preliminary data.</text>
</comment>
<dbReference type="Proteomes" id="UP000316801">
    <property type="component" value="Unassembled WGS sequence"/>
</dbReference>